<dbReference type="AlphaFoldDB" id="A0A0C4DUX4"/>
<dbReference type="VEuPathDB" id="FungiDB:MAPG_03771"/>
<feature type="region of interest" description="Disordered" evidence="1">
    <location>
        <begin position="46"/>
        <end position="136"/>
    </location>
</feature>
<reference evidence="3" key="5">
    <citation type="submission" date="2015-06" db="UniProtKB">
        <authorList>
            <consortium name="EnsemblFungi"/>
        </authorList>
    </citation>
    <scope>IDENTIFICATION</scope>
    <source>
        <strain evidence="3">ATCC 64411</strain>
    </source>
</reference>
<dbReference type="Gene3D" id="3.40.630.30">
    <property type="match status" value="1"/>
</dbReference>
<dbReference type="EMBL" id="GL876968">
    <property type="protein sequence ID" value="KLU84732.1"/>
    <property type="molecule type" value="Genomic_DNA"/>
</dbReference>
<dbReference type="EnsemblFungi" id="MAPG_03771T0">
    <property type="protein sequence ID" value="MAPG_03771T0"/>
    <property type="gene ID" value="MAPG_03771"/>
</dbReference>
<reference evidence="4" key="2">
    <citation type="submission" date="2010-05" db="EMBL/GenBank/DDBJ databases">
        <title>The genome sequence of Magnaporthe poae strain ATCC 64411.</title>
        <authorList>
            <person name="Ma L.-J."/>
            <person name="Dead R."/>
            <person name="Young S."/>
            <person name="Zeng Q."/>
            <person name="Koehrsen M."/>
            <person name="Alvarado L."/>
            <person name="Berlin A."/>
            <person name="Chapman S.B."/>
            <person name="Chen Z."/>
            <person name="Freedman E."/>
            <person name="Gellesch M."/>
            <person name="Goldberg J."/>
            <person name="Griggs A."/>
            <person name="Gujja S."/>
            <person name="Heilman E.R."/>
            <person name="Heiman D."/>
            <person name="Hepburn T."/>
            <person name="Howarth C."/>
            <person name="Jen D."/>
            <person name="Larson L."/>
            <person name="Mehta T."/>
            <person name="Neiman D."/>
            <person name="Pearson M."/>
            <person name="Roberts A."/>
            <person name="Saif S."/>
            <person name="Shea T."/>
            <person name="Shenoy N."/>
            <person name="Sisk P."/>
            <person name="Stolte C."/>
            <person name="Sykes S."/>
            <person name="Walk T."/>
            <person name="White J."/>
            <person name="Yandava C."/>
            <person name="Haas B."/>
            <person name="Nusbaum C."/>
            <person name="Birren B."/>
        </authorList>
    </citation>
    <scope>NUCLEOTIDE SEQUENCE [LARGE SCALE GENOMIC DNA]</scope>
    <source>
        <strain evidence="4">ATCC 64411 / 73-15</strain>
    </source>
</reference>
<dbReference type="eggNOG" id="ENOG502SQRM">
    <property type="taxonomic scope" value="Eukaryota"/>
</dbReference>
<dbReference type="PANTHER" id="PTHR42791">
    <property type="entry name" value="GNAT FAMILY ACETYLTRANSFERASE"/>
    <property type="match status" value="1"/>
</dbReference>
<reference evidence="3" key="4">
    <citation type="journal article" date="2015" name="G3 (Bethesda)">
        <title>Genome sequences of three phytopathogenic species of the Magnaporthaceae family of fungi.</title>
        <authorList>
            <person name="Okagaki L.H."/>
            <person name="Nunes C.C."/>
            <person name="Sailsbery J."/>
            <person name="Clay B."/>
            <person name="Brown D."/>
            <person name="John T."/>
            <person name="Oh Y."/>
            <person name="Young N."/>
            <person name="Fitzgerald M."/>
            <person name="Haas B.J."/>
            <person name="Zeng Q."/>
            <person name="Young S."/>
            <person name="Adiconis X."/>
            <person name="Fan L."/>
            <person name="Levin J.Z."/>
            <person name="Mitchell T.K."/>
            <person name="Okubara P.A."/>
            <person name="Farman M.L."/>
            <person name="Kohn L.M."/>
            <person name="Birren B."/>
            <person name="Ma L.-J."/>
            <person name="Dean R.A."/>
        </authorList>
    </citation>
    <scope>NUCLEOTIDE SEQUENCE</scope>
    <source>
        <strain evidence="3">ATCC 64411 / 73-15</strain>
    </source>
</reference>
<organism evidence="3 4">
    <name type="scientific">Magnaporthiopsis poae (strain ATCC 64411 / 73-15)</name>
    <name type="common">Kentucky bluegrass fungus</name>
    <name type="synonym">Magnaporthe poae</name>
    <dbReference type="NCBI Taxonomy" id="644358"/>
    <lineage>
        <taxon>Eukaryota</taxon>
        <taxon>Fungi</taxon>
        <taxon>Dikarya</taxon>
        <taxon>Ascomycota</taxon>
        <taxon>Pezizomycotina</taxon>
        <taxon>Sordariomycetes</taxon>
        <taxon>Sordariomycetidae</taxon>
        <taxon>Magnaporthales</taxon>
        <taxon>Magnaporthaceae</taxon>
        <taxon>Magnaporthiopsis</taxon>
    </lineage>
</organism>
<dbReference type="InterPro" id="IPR052523">
    <property type="entry name" value="Trichothecene_AcTrans"/>
</dbReference>
<name>A0A0C4DUX4_MAGP6</name>
<reference evidence="2" key="3">
    <citation type="submission" date="2011-03" db="EMBL/GenBank/DDBJ databases">
        <title>Annotation of Magnaporthe poae ATCC 64411.</title>
        <authorList>
            <person name="Ma L.-J."/>
            <person name="Dead R."/>
            <person name="Young S.K."/>
            <person name="Zeng Q."/>
            <person name="Gargeya S."/>
            <person name="Fitzgerald M."/>
            <person name="Haas B."/>
            <person name="Abouelleil A."/>
            <person name="Alvarado L."/>
            <person name="Arachchi H.M."/>
            <person name="Berlin A."/>
            <person name="Brown A."/>
            <person name="Chapman S.B."/>
            <person name="Chen Z."/>
            <person name="Dunbar C."/>
            <person name="Freedman E."/>
            <person name="Gearin G."/>
            <person name="Gellesch M."/>
            <person name="Goldberg J."/>
            <person name="Griggs A."/>
            <person name="Gujja S."/>
            <person name="Heiman D."/>
            <person name="Howarth C."/>
            <person name="Larson L."/>
            <person name="Lui A."/>
            <person name="MacDonald P.J.P."/>
            <person name="Mehta T."/>
            <person name="Montmayeur A."/>
            <person name="Murphy C."/>
            <person name="Neiman D."/>
            <person name="Pearson M."/>
            <person name="Priest M."/>
            <person name="Roberts A."/>
            <person name="Saif S."/>
            <person name="Shea T."/>
            <person name="Shenoy N."/>
            <person name="Sisk P."/>
            <person name="Stolte C."/>
            <person name="Sykes S."/>
            <person name="Yandava C."/>
            <person name="Wortman J."/>
            <person name="Nusbaum C."/>
            <person name="Birren B."/>
        </authorList>
    </citation>
    <scope>NUCLEOTIDE SEQUENCE</scope>
    <source>
        <strain evidence="2">ATCC 64411</strain>
    </source>
</reference>
<proteinExistence type="predicted"/>
<gene>
    <name evidence="2" type="ORF">MAPG_03771</name>
</gene>
<evidence type="ECO:0000256" key="1">
    <source>
        <dbReference type="SAM" id="MobiDB-lite"/>
    </source>
</evidence>
<evidence type="ECO:0008006" key="5">
    <source>
        <dbReference type="Google" id="ProtNLM"/>
    </source>
</evidence>
<dbReference type="OrthoDB" id="196847at2759"/>
<dbReference type="InterPro" id="IPR016181">
    <property type="entry name" value="Acyl_CoA_acyltransferase"/>
</dbReference>
<keyword evidence="4" id="KW-1185">Reference proteome</keyword>
<evidence type="ECO:0000313" key="4">
    <source>
        <dbReference type="Proteomes" id="UP000011715"/>
    </source>
</evidence>
<accession>A0A0C4DUX4</accession>
<feature type="compositionally biased region" description="Pro residues" evidence="1">
    <location>
        <begin position="87"/>
        <end position="96"/>
    </location>
</feature>
<dbReference type="PANTHER" id="PTHR42791:SF17">
    <property type="entry name" value="ACETYLTRANSFERASE, GNAT FAMILY FAMILY (AFU_ORTHOLOGUE AFUA_8G05690)"/>
    <property type="match status" value="1"/>
</dbReference>
<feature type="compositionally biased region" description="Basic and acidic residues" evidence="1">
    <location>
        <begin position="64"/>
        <end position="85"/>
    </location>
</feature>
<feature type="compositionally biased region" description="Low complexity" evidence="1">
    <location>
        <begin position="97"/>
        <end position="125"/>
    </location>
</feature>
<dbReference type="EMBL" id="ADBL01000894">
    <property type="status" value="NOT_ANNOTATED_CDS"/>
    <property type="molecule type" value="Genomic_DNA"/>
</dbReference>
<evidence type="ECO:0000313" key="2">
    <source>
        <dbReference type="EMBL" id="KLU84732.1"/>
    </source>
</evidence>
<dbReference type="Proteomes" id="UP000011715">
    <property type="component" value="Unassembled WGS sequence"/>
</dbReference>
<sequence length="394" mass="42475">MEARQGNNEAMFKMPAPSRLFCREPRRLLSFFASYTNTSTSLRQQFASSPPLRRQSPHMLGKYGRLDGLPRRDETFDRGPREERIPLPAPALPPPGTTTMKTSASASTSTSKSTPTTTTASASATRPRGQIRLRPATPDERETIARIHFDAFSPGPMASLLNGLGGVTEQALHGFAADLFPGPDHDVASKGERFITVAELVPEDDDGSGNNENGQAPEMVAFGKWTLYRHERDQAQWDVEEPAVSEEEFTGSSAEVMDAFIGDLHRTARALAKGEPYLHLGILACKTAHARMGAGTAILRSGLELADELGIPARLEASPPGYPLYVRHGFEPIAAQDLDITGRWGKVKNPGDNWGQDNAVEKCGPLPEGCFRTVYMRRPPKGAGAGAGAGAAGQ</sequence>
<evidence type="ECO:0000313" key="3">
    <source>
        <dbReference type="EnsemblFungi" id="MAPG_03771T0"/>
    </source>
</evidence>
<dbReference type="STRING" id="644358.A0A0C4DUX4"/>
<dbReference type="SUPFAM" id="SSF55729">
    <property type="entry name" value="Acyl-CoA N-acyltransferases (Nat)"/>
    <property type="match status" value="1"/>
</dbReference>
<reference evidence="2" key="1">
    <citation type="submission" date="2010-05" db="EMBL/GenBank/DDBJ databases">
        <title>The Genome Sequence of Magnaporthe poae strain ATCC 64411.</title>
        <authorList>
            <consortium name="The Broad Institute Genome Sequencing Platform"/>
            <consortium name="Broad Institute Genome Sequencing Center for Infectious Disease"/>
            <person name="Ma L.-J."/>
            <person name="Dead R."/>
            <person name="Young S."/>
            <person name="Zeng Q."/>
            <person name="Koehrsen M."/>
            <person name="Alvarado L."/>
            <person name="Berlin A."/>
            <person name="Chapman S.B."/>
            <person name="Chen Z."/>
            <person name="Freedman E."/>
            <person name="Gellesch M."/>
            <person name="Goldberg J."/>
            <person name="Griggs A."/>
            <person name="Gujja S."/>
            <person name="Heilman E.R."/>
            <person name="Heiman D."/>
            <person name="Hepburn T."/>
            <person name="Howarth C."/>
            <person name="Jen D."/>
            <person name="Larson L."/>
            <person name="Mehta T."/>
            <person name="Neiman D."/>
            <person name="Pearson M."/>
            <person name="Roberts A."/>
            <person name="Saif S."/>
            <person name="Shea T."/>
            <person name="Shenoy N."/>
            <person name="Sisk P."/>
            <person name="Stolte C."/>
            <person name="Sykes S."/>
            <person name="Walk T."/>
            <person name="White J."/>
            <person name="Yandava C."/>
            <person name="Haas B."/>
            <person name="Nusbaum C."/>
            <person name="Birren B."/>
        </authorList>
    </citation>
    <scope>NUCLEOTIDE SEQUENCE</scope>
    <source>
        <strain evidence="2">ATCC 64411</strain>
    </source>
</reference>
<protein>
    <recommendedName>
        <fullName evidence="5">N-acetyltransferase domain-containing protein</fullName>
    </recommendedName>
</protein>